<proteinExistence type="predicted"/>
<name>A0A6M5YKT9_9BACT</name>
<dbReference type="Proteomes" id="UP000503447">
    <property type="component" value="Chromosome"/>
</dbReference>
<dbReference type="Gene3D" id="2.120.10.30">
    <property type="entry name" value="TolB, C-terminal domain"/>
    <property type="match status" value="1"/>
</dbReference>
<dbReference type="InterPro" id="IPR055557">
    <property type="entry name" value="DUF7133"/>
</dbReference>
<dbReference type="SUPFAM" id="SSF63829">
    <property type="entry name" value="Calcium-dependent phosphotriesterase"/>
    <property type="match status" value="1"/>
</dbReference>
<organism evidence="2 3">
    <name type="scientific">Frigoriglobus tundricola</name>
    <dbReference type="NCBI Taxonomy" id="2774151"/>
    <lineage>
        <taxon>Bacteria</taxon>
        <taxon>Pseudomonadati</taxon>
        <taxon>Planctomycetota</taxon>
        <taxon>Planctomycetia</taxon>
        <taxon>Gemmatales</taxon>
        <taxon>Gemmataceae</taxon>
        <taxon>Frigoriglobus</taxon>
    </lineage>
</organism>
<dbReference type="EMBL" id="CP053452">
    <property type="protein sequence ID" value="QJW94588.1"/>
    <property type="molecule type" value="Genomic_DNA"/>
</dbReference>
<feature type="domain" description="DUF7133" evidence="1">
    <location>
        <begin position="93"/>
        <end position="220"/>
    </location>
</feature>
<accession>A0A6M5YKT9</accession>
<evidence type="ECO:0000313" key="3">
    <source>
        <dbReference type="Proteomes" id="UP000503447"/>
    </source>
</evidence>
<reference evidence="3" key="1">
    <citation type="submission" date="2020-05" db="EMBL/GenBank/DDBJ databases">
        <title>Frigoriglobus tundricola gen. nov., sp. nov., a psychrotolerant cellulolytic planctomycete of the family Gemmataceae with two divergent copies of 16S rRNA gene.</title>
        <authorList>
            <person name="Kulichevskaya I.S."/>
            <person name="Ivanova A.A."/>
            <person name="Naumoff D.G."/>
            <person name="Beletsky A.V."/>
            <person name="Rijpstra W.I.C."/>
            <person name="Sinninghe Damste J.S."/>
            <person name="Mardanov A.V."/>
            <person name="Ravin N.V."/>
            <person name="Dedysh S.N."/>
        </authorList>
    </citation>
    <scope>NUCLEOTIDE SEQUENCE [LARGE SCALE GENOMIC DNA]</scope>
    <source>
        <strain evidence="3">PL17</strain>
    </source>
</reference>
<dbReference type="PANTHER" id="PTHR33546:SF1">
    <property type="entry name" value="LARGE, MULTIFUNCTIONAL SECRETED PROTEIN"/>
    <property type="match status" value="1"/>
</dbReference>
<dbReference type="InterPro" id="IPR011042">
    <property type="entry name" value="6-blade_b-propeller_TolB-like"/>
</dbReference>
<keyword evidence="3" id="KW-1185">Reference proteome</keyword>
<gene>
    <name evidence="2" type="ORF">FTUN_2109</name>
</gene>
<dbReference type="AlphaFoldDB" id="A0A6M5YKT9"/>
<dbReference type="Pfam" id="PF23500">
    <property type="entry name" value="DUF7133"/>
    <property type="match status" value="1"/>
</dbReference>
<evidence type="ECO:0000313" key="2">
    <source>
        <dbReference type="EMBL" id="QJW94588.1"/>
    </source>
</evidence>
<sequence length="497" mass="54522">MNSLRNRLAVLVLIAVPVSPTRAEDVGGRWGTEERERAYYPIVNVPIPKDLVVEAGAFCPLPDGRIAVGTRHGEIYLLGGIDEKRPNPTFHRYATGLDEIFGLAYRDGAFYVTQSCELTRVTDTKRDGRADRFETVSDAWGYANYHEYAFGSKFDKAGNLYVALGLSNSYDSYALFRGFALKVTPEGKTQALASGLRSPGGIGFNEHGDLFYVESQGPWNCSCSLKAVAAGSFQGHPASFNWYKYAPELGPVPAAPKSGSRIVTEKERVKQLTPYAVIFPYIRMGRSVTGFTVNRTRGKFGPFEDQIFVGDYTLSVIMRATTEKVNGVWQGACYPFREGLSTGILNVEFTSGGSLVCGGTNRGWPVRGPKAFALERLDWSGKVPFEIERIGIEPAGFRVAFTKPVDAATGGDPKSYRVSTFTHPYHGGYGGPEIERAEPTVTAVRLAPDGRSAVLTVDRLARGHVYEFDLGALRSRDKDDLLHRNAYYTVNEVPAGK</sequence>
<dbReference type="PANTHER" id="PTHR33546">
    <property type="entry name" value="LARGE, MULTIFUNCTIONAL SECRETED PROTEIN-RELATED"/>
    <property type="match status" value="1"/>
</dbReference>
<evidence type="ECO:0000259" key="1">
    <source>
        <dbReference type="Pfam" id="PF23500"/>
    </source>
</evidence>
<protein>
    <submittedName>
        <fullName evidence="2">Putative large, multifunctional secreted protein</fullName>
    </submittedName>
</protein>
<dbReference type="RefSeq" id="WP_171470550.1">
    <property type="nucleotide sequence ID" value="NZ_CP053452.2"/>
</dbReference>
<dbReference type="KEGG" id="ftj:FTUN_2109"/>